<dbReference type="AlphaFoldDB" id="A7HUV1"/>
<dbReference type="eggNOG" id="COG5388">
    <property type="taxonomic scope" value="Bacteria"/>
</dbReference>
<sequence length="211" mass="23365">MNRGRAETSMAEEAWGNAPELQRFLRDVAPSAGERATVPLLGSRAQTEIFRYWCSLPRPGGIPDASDFDPLAVIGCLPDIVVFSMRSPTDIHHRLVGTGLVGRLGYDATGKNLLDLVAEDYRAQCSRNMHEVVCRPCVWQARYSSHYTSGRISYVQSIYLPLRGPAGQPARIVSLHSPEDPRSYHAPTDKPLFGSEVERIVWIDVGYGVPD</sequence>
<dbReference type="Proteomes" id="UP000006377">
    <property type="component" value="Chromosome"/>
</dbReference>
<dbReference type="SUPFAM" id="SSF55785">
    <property type="entry name" value="PYP-like sensor domain (PAS domain)"/>
    <property type="match status" value="1"/>
</dbReference>
<accession>A7HUV1</accession>
<dbReference type="RefSeq" id="WP_012110988.1">
    <property type="nucleotide sequence ID" value="NC_009719.1"/>
</dbReference>
<dbReference type="InterPro" id="IPR009922">
    <property type="entry name" value="DUF1457"/>
</dbReference>
<organism evidence="1 2">
    <name type="scientific">Parvibaculum lavamentivorans (strain DS-1 / DSM 13023 / NCIMB 13966)</name>
    <dbReference type="NCBI Taxonomy" id="402881"/>
    <lineage>
        <taxon>Bacteria</taxon>
        <taxon>Pseudomonadati</taxon>
        <taxon>Pseudomonadota</taxon>
        <taxon>Alphaproteobacteria</taxon>
        <taxon>Hyphomicrobiales</taxon>
        <taxon>Parvibaculaceae</taxon>
        <taxon>Parvibaculum</taxon>
    </lineage>
</organism>
<evidence type="ECO:0008006" key="3">
    <source>
        <dbReference type="Google" id="ProtNLM"/>
    </source>
</evidence>
<evidence type="ECO:0000313" key="1">
    <source>
        <dbReference type="EMBL" id="ABS63684.1"/>
    </source>
</evidence>
<dbReference type="STRING" id="402881.Plav_2070"/>
<gene>
    <name evidence="1" type="ordered locus">Plav_2070</name>
</gene>
<dbReference type="HOGENOM" id="CLU_1516509_0_0_5"/>
<dbReference type="InterPro" id="IPR035965">
    <property type="entry name" value="PAS-like_dom_sf"/>
</dbReference>
<reference evidence="1 2" key="1">
    <citation type="journal article" date="2011" name="Stand. Genomic Sci.">
        <title>Complete genome sequence of Parvibaculum lavamentivorans type strain (DS-1(T)).</title>
        <authorList>
            <person name="Schleheck D."/>
            <person name="Weiss M."/>
            <person name="Pitluck S."/>
            <person name="Bruce D."/>
            <person name="Land M.L."/>
            <person name="Han S."/>
            <person name="Saunders E."/>
            <person name="Tapia R."/>
            <person name="Detter C."/>
            <person name="Brettin T."/>
            <person name="Han J."/>
            <person name="Woyke T."/>
            <person name="Goodwin L."/>
            <person name="Pennacchio L."/>
            <person name="Nolan M."/>
            <person name="Cook A.M."/>
            <person name="Kjelleberg S."/>
            <person name="Thomas T."/>
        </authorList>
    </citation>
    <scope>NUCLEOTIDE SEQUENCE [LARGE SCALE GENOMIC DNA]</scope>
    <source>
        <strain evidence="2">DS-1 / DSM 13023 / NCIMB 13966</strain>
    </source>
</reference>
<keyword evidence="2" id="KW-1185">Reference proteome</keyword>
<evidence type="ECO:0000313" key="2">
    <source>
        <dbReference type="Proteomes" id="UP000006377"/>
    </source>
</evidence>
<dbReference type="EMBL" id="CP000774">
    <property type="protein sequence ID" value="ABS63684.1"/>
    <property type="molecule type" value="Genomic_DNA"/>
</dbReference>
<name>A7HUV1_PARL1</name>
<dbReference type="KEGG" id="pla:Plav_2070"/>
<dbReference type="Pfam" id="PF07310">
    <property type="entry name" value="PAS_5"/>
    <property type="match status" value="1"/>
</dbReference>
<proteinExistence type="predicted"/>
<protein>
    <recommendedName>
        <fullName evidence="3">PAS domain-containing protein</fullName>
    </recommendedName>
</protein>
<dbReference type="OrthoDB" id="8480244at2"/>